<organism evidence="2 3">
    <name type="scientific">Asterophora parasitica</name>
    <dbReference type="NCBI Taxonomy" id="117018"/>
    <lineage>
        <taxon>Eukaryota</taxon>
        <taxon>Fungi</taxon>
        <taxon>Dikarya</taxon>
        <taxon>Basidiomycota</taxon>
        <taxon>Agaricomycotina</taxon>
        <taxon>Agaricomycetes</taxon>
        <taxon>Agaricomycetidae</taxon>
        <taxon>Agaricales</taxon>
        <taxon>Tricholomatineae</taxon>
        <taxon>Lyophyllaceae</taxon>
        <taxon>Asterophora</taxon>
    </lineage>
</organism>
<keyword evidence="3" id="KW-1185">Reference proteome</keyword>
<accession>A0A9P7KAD7</accession>
<evidence type="ECO:0000259" key="1">
    <source>
        <dbReference type="Pfam" id="PF00646"/>
    </source>
</evidence>
<proteinExistence type="predicted"/>
<dbReference type="AlphaFoldDB" id="A0A9P7KAD7"/>
<dbReference type="Gene3D" id="1.20.1280.50">
    <property type="match status" value="1"/>
</dbReference>
<dbReference type="SUPFAM" id="SSF81383">
    <property type="entry name" value="F-box domain"/>
    <property type="match status" value="1"/>
</dbReference>
<reference evidence="2" key="1">
    <citation type="submission" date="2020-07" db="EMBL/GenBank/DDBJ databases">
        <authorList>
            <person name="Nieuwenhuis M."/>
            <person name="Van De Peppel L.J.J."/>
        </authorList>
    </citation>
    <scope>NUCLEOTIDE SEQUENCE</scope>
    <source>
        <strain evidence="2">AP01</strain>
        <tissue evidence="2">Mycelium</tissue>
    </source>
</reference>
<evidence type="ECO:0000313" key="2">
    <source>
        <dbReference type="EMBL" id="KAG5643243.1"/>
    </source>
</evidence>
<dbReference type="Proteomes" id="UP000775547">
    <property type="component" value="Unassembled WGS sequence"/>
</dbReference>
<dbReference type="Pfam" id="PF00646">
    <property type="entry name" value="F-box"/>
    <property type="match status" value="1"/>
</dbReference>
<feature type="domain" description="F-box" evidence="1">
    <location>
        <begin position="10"/>
        <end position="47"/>
    </location>
</feature>
<name>A0A9P7KAD7_9AGAR</name>
<dbReference type="InterPro" id="IPR001810">
    <property type="entry name" value="F-box_dom"/>
</dbReference>
<sequence>MVSRLGLPVLVDDILISILCHCDIPTVLNACLVSHRFYTLATSKAVWLVLLADLHRRGFIDLPPDQSLNQLSTQGLVDLVKRAVLGPKSWLTPDSTTPVAAARQIILNADFSDTAPLTEDHRRNQQILLQGGNYLLFRYDDPGTFRSHFECRDVRADRRIWEYEGHPDRWSGCTVQSFAAEIIDEGNTANLLLGIQTSDSYPGEKWETLRASLRTILMFDGLFYSFLEVVKLDLSSALDIFPSPIADDRSILWIHSVMRKYPECFEPPIVQISKYRIIHSASQPLSIVPLSSSEYTGVDCYIWRQWCRHLALSGFRKMNRWYLTGLSGPAEDVVISPTGRVTKLSLPNAGQHVHISPFSNALTYSTAKEIIIQYYD</sequence>
<dbReference type="EMBL" id="JABCKV010000125">
    <property type="protein sequence ID" value="KAG5643243.1"/>
    <property type="molecule type" value="Genomic_DNA"/>
</dbReference>
<dbReference type="OrthoDB" id="3051145at2759"/>
<evidence type="ECO:0000313" key="3">
    <source>
        <dbReference type="Proteomes" id="UP000775547"/>
    </source>
</evidence>
<reference evidence="2" key="2">
    <citation type="submission" date="2021-10" db="EMBL/GenBank/DDBJ databases">
        <title>Phylogenomics reveals ancestral predisposition of the termite-cultivated fungus Termitomyces towards a domesticated lifestyle.</title>
        <authorList>
            <person name="Auxier B."/>
            <person name="Grum-Grzhimaylo A."/>
            <person name="Cardenas M.E."/>
            <person name="Lodge J.D."/>
            <person name="Laessoe T."/>
            <person name="Pedersen O."/>
            <person name="Smith M.E."/>
            <person name="Kuyper T.W."/>
            <person name="Franco-Molano E.A."/>
            <person name="Baroni T.J."/>
            <person name="Aanen D.K."/>
        </authorList>
    </citation>
    <scope>NUCLEOTIDE SEQUENCE</scope>
    <source>
        <strain evidence="2">AP01</strain>
        <tissue evidence="2">Mycelium</tissue>
    </source>
</reference>
<protein>
    <recommendedName>
        <fullName evidence="1">F-box domain-containing protein</fullName>
    </recommendedName>
</protein>
<comment type="caution">
    <text evidence="2">The sequence shown here is derived from an EMBL/GenBank/DDBJ whole genome shotgun (WGS) entry which is preliminary data.</text>
</comment>
<dbReference type="InterPro" id="IPR036047">
    <property type="entry name" value="F-box-like_dom_sf"/>
</dbReference>
<gene>
    <name evidence="2" type="ORF">DXG03_001293</name>
</gene>